<evidence type="ECO:0000256" key="1">
    <source>
        <dbReference type="SAM" id="SignalP"/>
    </source>
</evidence>
<feature type="chain" id="PRO_5040498728" evidence="1">
    <location>
        <begin position="21"/>
        <end position="118"/>
    </location>
</feature>
<gene>
    <name evidence="2" type="ORF">DFH94DRAFT_757763</name>
</gene>
<keyword evidence="1" id="KW-0732">Signal</keyword>
<sequence>MTGWAVQCLFSPLFWFETLSSGINGHRVWTVNLGKMDPCGTFSWDLSLRKNTVNAFDVQHMHTGAALPLATSPPLCRYHHLYRTRPKRHPPLPALAPPAGTPPMSLVPITHNHDSAWP</sequence>
<dbReference type="AlphaFoldDB" id="A0A9P5MSF3"/>
<evidence type="ECO:0000313" key="2">
    <source>
        <dbReference type="EMBL" id="KAF8476718.1"/>
    </source>
</evidence>
<name>A0A9P5MSF3_9AGAM</name>
<evidence type="ECO:0000313" key="3">
    <source>
        <dbReference type="Proteomes" id="UP000759537"/>
    </source>
</evidence>
<reference evidence="2" key="1">
    <citation type="submission" date="2019-10" db="EMBL/GenBank/DDBJ databases">
        <authorList>
            <consortium name="DOE Joint Genome Institute"/>
            <person name="Kuo A."/>
            <person name="Miyauchi S."/>
            <person name="Kiss E."/>
            <person name="Drula E."/>
            <person name="Kohler A."/>
            <person name="Sanchez-Garcia M."/>
            <person name="Andreopoulos B."/>
            <person name="Barry K.W."/>
            <person name="Bonito G."/>
            <person name="Buee M."/>
            <person name="Carver A."/>
            <person name="Chen C."/>
            <person name="Cichocki N."/>
            <person name="Clum A."/>
            <person name="Culley D."/>
            <person name="Crous P.W."/>
            <person name="Fauchery L."/>
            <person name="Girlanda M."/>
            <person name="Hayes R."/>
            <person name="Keri Z."/>
            <person name="LaButti K."/>
            <person name="Lipzen A."/>
            <person name="Lombard V."/>
            <person name="Magnuson J."/>
            <person name="Maillard F."/>
            <person name="Morin E."/>
            <person name="Murat C."/>
            <person name="Nolan M."/>
            <person name="Ohm R."/>
            <person name="Pangilinan J."/>
            <person name="Pereira M."/>
            <person name="Perotto S."/>
            <person name="Peter M."/>
            <person name="Riley R."/>
            <person name="Sitrit Y."/>
            <person name="Stielow B."/>
            <person name="Szollosi G."/>
            <person name="Zifcakova L."/>
            <person name="Stursova M."/>
            <person name="Spatafora J.W."/>
            <person name="Tedersoo L."/>
            <person name="Vaario L.-M."/>
            <person name="Yamada A."/>
            <person name="Yan M."/>
            <person name="Wang P."/>
            <person name="Xu J."/>
            <person name="Bruns T."/>
            <person name="Baldrian P."/>
            <person name="Vilgalys R."/>
            <person name="Henrissat B."/>
            <person name="Grigoriev I.V."/>
            <person name="Hibbett D."/>
            <person name="Nagy L.G."/>
            <person name="Martin F.M."/>
        </authorList>
    </citation>
    <scope>NUCLEOTIDE SEQUENCE</scope>
    <source>
        <strain evidence="2">Prilba</strain>
    </source>
</reference>
<reference evidence="2" key="2">
    <citation type="journal article" date="2020" name="Nat. Commun.">
        <title>Large-scale genome sequencing of mycorrhizal fungi provides insights into the early evolution of symbiotic traits.</title>
        <authorList>
            <person name="Miyauchi S."/>
            <person name="Kiss E."/>
            <person name="Kuo A."/>
            <person name="Drula E."/>
            <person name="Kohler A."/>
            <person name="Sanchez-Garcia M."/>
            <person name="Morin E."/>
            <person name="Andreopoulos B."/>
            <person name="Barry K.W."/>
            <person name="Bonito G."/>
            <person name="Buee M."/>
            <person name="Carver A."/>
            <person name="Chen C."/>
            <person name="Cichocki N."/>
            <person name="Clum A."/>
            <person name="Culley D."/>
            <person name="Crous P.W."/>
            <person name="Fauchery L."/>
            <person name="Girlanda M."/>
            <person name="Hayes R.D."/>
            <person name="Keri Z."/>
            <person name="LaButti K."/>
            <person name="Lipzen A."/>
            <person name="Lombard V."/>
            <person name="Magnuson J."/>
            <person name="Maillard F."/>
            <person name="Murat C."/>
            <person name="Nolan M."/>
            <person name="Ohm R.A."/>
            <person name="Pangilinan J."/>
            <person name="Pereira M.F."/>
            <person name="Perotto S."/>
            <person name="Peter M."/>
            <person name="Pfister S."/>
            <person name="Riley R."/>
            <person name="Sitrit Y."/>
            <person name="Stielow J.B."/>
            <person name="Szollosi G."/>
            <person name="Zifcakova L."/>
            <person name="Stursova M."/>
            <person name="Spatafora J.W."/>
            <person name="Tedersoo L."/>
            <person name="Vaario L.M."/>
            <person name="Yamada A."/>
            <person name="Yan M."/>
            <person name="Wang P."/>
            <person name="Xu J."/>
            <person name="Bruns T."/>
            <person name="Baldrian P."/>
            <person name="Vilgalys R."/>
            <person name="Dunand C."/>
            <person name="Henrissat B."/>
            <person name="Grigoriev I.V."/>
            <person name="Hibbett D."/>
            <person name="Nagy L.G."/>
            <person name="Martin F.M."/>
        </authorList>
    </citation>
    <scope>NUCLEOTIDE SEQUENCE</scope>
    <source>
        <strain evidence="2">Prilba</strain>
    </source>
</reference>
<protein>
    <submittedName>
        <fullName evidence="2">Uncharacterized protein</fullName>
    </submittedName>
</protein>
<keyword evidence="3" id="KW-1185">Reference proteome</keyword>
<feature type="signal peptide" evidence="1">
    <location>
        <begin position="1"/>
        <end position="20"/>
    </location>
</feature>
<dbReference type="EMBL" id="WHVB01000014">
    <property type="protein sequence ID" value="KAF8476718.1"/>
    <property type="molecule type" value="Genomic_DNA"/>
</dbReference>
<organism evidence="2 3">
    <name type="scientific">Russula ochroleuca</name>
    <dbReference type="NCBI Taxonomy" id="152965"/>
    <lineage>
        <taxon>Eukaryota</taxon>
        <taxon>Fungi</taxon>
        <taxon>Dikarya</taxon>
        <taxon>Basidiomycota</taxon>
        <taxon>Agaricomycotina</taxon>
        <taxon>Agaricomycetes</taxon>
        <taxon>Russulales</taxon>
        <taxon>Russulaceae</taxon>
        <taxon>Russula</taxon>
    </lineage>
</organism>
<accession>A0A9P5MSF3</accession>
<dbReference type="Proteomes" id="UP000759537">
    <property type="component" value="Unassembled WGS sequence"/>
</dbReference>
<comment type="caution">
    <text evidence="2">The sequence shown here is derived from an EMBL/GenBank/DDBJ whole genome shotgun (WGS) entry which is preliminary data.</text>
</comment>
<proteinExistence type="predicted"/>